<gene>
    <name evidence="5" type="ORF">HNR39_004070</name>
</gene>
<dbReference type="InterPro" id="IPR012785">
    <property type="entry name" value="Protocat_dOase_b"/>
</dbReference>
<dbReference type="NCBIfam" id="TIGR02422">
    <property type="entry name" value="protocat_beta"/>
    <property type="match status" value="1"/>
</dbReference>
<dbReference type="GO" id="GO:0008199">
    <property type="term" value="F:ferric iron binding"/>
    <property type="evidence" value="ECO:0007669"/>
    <property type="project" value="InterPro"/>
</dbReference>
<evidence type="ECO:0000256" key="1">
    <source>
        <dbReference type="ARBA" id="ARBA00007825"/>
    </source>
</evidence>
<protein>
    <submittedName>
        <fullName evidence="5">Protocatechuate 3,4-dioxygenase beta subunit</fullName>
        <ecNumber evidence="5">1.13.11.3</ecNumber>
    </submittedName>
</protein>
<organism evidence="5 6">
    <name type="scientific">Glaciimonas immobilis</name>
    <dbReference type="NCBI Taxonomy" id="728004"/>
    <lineage>
        <taxon>Bacteria</taxon>
        <taxon>Pseudomonadati</taxon>
        <taxon>Pseudomonadota</taxon>
        <taxon>Betaproteobacteria</taxon>
        <taxon>Burkholderiales</taxon>
        <taxon>Oxalobacteraceae</taxon>
        <taxon>Glaciimonas</taxon>
    </lineage>
</organism>
<dbReference type="PANTHER" id="PTHR33711:SF10">
    <property type="entry name" value="INTRADIOL RING-CLEAVAGE DIOXYGENASES DOMAIN-CONTAINING PROTEIN"/>
    <property type="match status" value="1"/>
</dbReference>
<dbReference type="InterPro" id="IPR015889">
    <property type="entry name" value="Intradiol_dOase_core"/>
</dbReference>
<dbReference type="AlphaFoldDB" id="A0A840RZB8"/>
<name>A0A840RZB8_9BURK</name>
<comment type="similarity">
    <text evidence="1">Belongs to the intradiol ring-cleavage dioxygenase family.</text>
</comment>
<dbReference type="GO" id="GO:0018578">
    <property type="term" value="F:protocatechuate 3,4-dioxygenase activity"/>
    <property type="evidence" value="ECO:0007669"/>
    <property type="project" value="UniProtKB-EC"/>
</dbReference>
<evidence type="ECO:0000256" key="2">
    <source>
        <dbReference type="ARBA" id="ARBA00022964"/>
    </source>
</evidence>
<keyword evidence="3 5" id="KW-0560">Oxidoreductase</keyword>
<dbReference type="Pfam" id="PF12391">
    <property type="entry name" value="PCDO_beta_N"/>
    <property type="match status" value="1"/>
</dbReference>
<dbReference type="EMBL" id="JACHHQ010000011">
    <property type="protein sequence ID" value="MBB5202206.1"/>
    <property type="molecule type" value="Genomic_DNA"/>
</dbReference>
<evidence type="ECO:0000313" key="6">
    <source>
        <dbReference type="Proteomes" id="UP000571084"/>
    </source>
</evidence>
<comment type="caution">
    <text evidence="5">The sequence shown here is derived from an EMBL/GenBank/DDBJ whole genome shotgun (WGS) entry which is preliminary data.</text>
</comment>
<dbReference type="InterPro" id="IPR024756">
    <property type="entry name" value="PCDO_beta_N"/>
</dbReference>
<dbReference type="SUPFAM" id="SSF49482">
    <property type="entry name" value="Aromatic compound dioxygenase"/>
    <property type="match status" value="1"/>
</dbReference>
<dbReference type="Proteomes" id="UP000571084">
    <property type="component" value="Unassembled WGS sequence"/>
</dbReference>
<reference evidence="5 6" key="1">
    <citation type="submission" date="2020-08" db="EMBL/GenBank/DDBJ databases">
        <title>Genomic Encyclopedia of Type Strains, Phase IV (KMG-IV): sequencing the most valuable type-strain genomes for metagenomic binning, comparative biology and taxonomic classification.</title>
        <authorList>
            <person name="Goeker M."/>
        </authorList>
    </citation>
    <scope>NUCLEOTIDE SEQUENCE [LARGE SCALE GENOMIC DNA]</scope>
    <source>
        <strain evidence="5 6">DSM 23240</strain>
    </source>
</reference>
<dbReference type="InterPro" id="IPR000627">
    <property type="entry name" value="Intradiol_dOase_C"/>
</dbReference>
<evidence type="ECO:0000259" key="4">
    <source>
        <dbReference type="PROSITE" id="PS00083"/>
    </source>
</evidence>
<accession>A0A840RZB8</accession>
<dbReference type="EC" id="1.13.11.3" evidence="5"/>
<proteinExistence type="inferred from homology"/>
<dbReference type="PANTHER" id="PTHR33711">
    <property type="entry name" value="DIOXYGENASE, PUTATIVE (AFU_ORTHOLOGUE AFUA_2G02910)-RELATED"/>
    <property type="match status" value="1"/>
</dbReference>
<feature type="domain" description="Intradiol ring-cleavage dioxygenases" evidence="4">
    <location>
        <begin position="73"/>
        <end position="101"/>
    </location>
</feature>
<dbReference type="Pfam" id="PF00775">
    <property type="entry name" value="Dioxygenase_C"/>
    <property type="match status" value="1"/>
</dbReference>
<dbReference type="PROSITE" id="PS00083">
    <property type="entry name" value="INTRADIOL_DIOXYGENAS"/>
    <property type="match status" value="1"/>
</dbReference>
<keyword evidence="2 5" id="KW-0223">Dioxygenase</keyword>
<evidence type="ECO:0000256" key="3">
    <source>
        <dbReference type="ARBA" id="ARBA00023002"/>
    </source>
</evidence>
<keyword evidence="6" id="KW-1185">Reference proteome</keyword>
<dbReference type="GO" id="GO:0019619">
    <property type="term" value="P:3,4-dihydroxybenzoate catabolic process"/>
    <property type="evidence" value="ECO:0007669"/>
    <property type="project" value="InterPro"/>
</dbReference>
<dbReference type="RefSeq" id="WP_168057039.1">
    <property type="nucleotide sequence ID" value="NZ_JAAOZT010000013.1"/>
</dbReference>
<dbReference type="InterPro" id="IPR050770">
    <property type="entry name" value="Intradiol_RC_Dioxygenase"/>
</dbReference>
<evidence type="ECO:0000313" key="5">
    <source>
        <dbReference type="EMBL" id="MBB5202206.1"/>
    </source>
</evidence>
<dbReference type="Gene3D" id="2.60.130.10">
    <property type="entry name" value="Aromatic compound dioxygenase"/>
    <property type="match status" value="1"/>
</dbReference>
<sequence>MRFDQTEPGVYPALIYPPYTSTHKRGPTHEPLRIRATAPVQTNIAASTCLILPHDNDLTAQGQGEPLGEKIVVTGRVLDEDGKPVRNSLVEVWQCNAAGRYWHKRDQHAAPLDPNFFGSGKMLTDDDGRYRFVTIKPGPYPWGNHAKAWRPAHIHFSLFGSVYAQRLVTQMYFPSDPLFDYDPIFQSIPDLAARHRLIARFSMDETVSDKMLGYYFDIVLRGRDATPMDL</sequence>